<dbReference type="SUPFAM" id="SSF51621">
    <property type="entry name" value="Phosphoenolpyruvate/pyruvate domain"/>
    <property type="match status" value="1"/>
</dbReference>
<dbReference type="EMBL" id="AP021906">
    <property type="protein sequence ID" value="BBP88857.1"/>
    <property type="molecule type" value="Genomic_DNA"/>
</dbReference>
<sequence length="61" mass="6659">MKIMFPMIATLSEFREAKAILLEEKEALVAAGTDVSDSIEIGMMVEIPSTAVIADQFAKKK</sequence>
<dbReference type="Proteomes" id="UP000464658">
    <property type="component" value="Chromosome"/>
</dbReference>
<dbReference type="AlphaFoldDB" id="A0A5S9M5S1"/>
<dbReference type="Pfam" id="PF02896">
    <property type="entry name" value="PEP-utilizers_C"/>
    <property type="match status" value="1"/>
</dbReference>
<accession>A0A5S9M5S1</accession>
<reference evidence="2 3" key="1">
    <citation type="submission" date="2019-12" db="EMBL/GenBank/DDBJ databases">
        <title>Full genome sequence of a Bacillus safensis strain isolated from commercially available natto in Indonesia.</title>
        <authorList>
            <person name="Yoshida M."/>
            <person name="Uomi M."/>
            <person name="Waturangi D."/>
            <person name="Ekaputri J.J."/>
            <person name="Setiamarga D.H.E."/>
        </authorList>
    </citation>
    <scope>NUCLEOTIDE SEQUENCE [LARGE SCALE GENOMIC DNA]</scope>
    <source>
        <strain evidence="2 3">IDN1</strain>
    </source>
</reference>
<dbReference type="InterPro" id="IPR015813">
    <property type="entry name" value="Pyrv/PenolPyrv_kinase-like_dom"/>
</dbReference>
<dbReference type="InterPro" id="IPR050499">
    <property type="entry name" value="PEP-utilizing_PTS_enzyme"/>
</dbReference>
<protein>
    <recommendedName>
        <fullName evidence="1">PEP-utilising enzyme C-terminal domain-containing protein</fullName>
    </recommendedName>
</protein>
<dbReference type="Gene3D" id="3.20.20.60">
    <property type="entry name" value="Phosphoenolpyruvate-binding domains"/>
    <property type="match status" value="1"/>
</dbReference>
<organism evidence="2 3">
    <name type="scientific">Bacillus safensis</name>
    <dbReference type="NCBI Taxonomy" id="561879"/>
    <lineage>
        <taxon>Bacteria</taxon>
        <taxon>Bacillati</taxon>
        <taxon>Bacillota</taxon>
        <taxon>Bacilli</taxon>
        <taxon>Bacillales</taxon>
        <taxon>Bacillaceae</taxon>
        <taxon>Bacillus</taxon>
    </lineage>
</organism>
<dbReference type="InterPro" id="IPR040442">
    <property type="entry name" value="Pyrv_kinase-like_dom_sf"/>
</dbReference>
<name>A0A5S9M5S1_BACIA</name>
<feature type="domain" description="PEP-utilising enzyme C-terminal" evidence="1">
    <location>
        <begin position="2"/>
        <end position="60"/>
    </location>
</feature>
<evidence type="ECO:0000313" key="3">
    <source>
        <dbReference type="Proteomes" id="UP000464658"/>
    </source>
</evidence>
<proteinExistence type="predicted"/>
<dbReference type="PANTHER" id="PTHR46244:SF3">
    <property type="entry name" value="PHOSPHOENOLPYRUVATE-PROTEIN PHOSPHOTRANSFERASE"/>
    <property type="match status" value="1"/>
</dbReference>
<gene>
    <name evidence="2" type="ORF">BsIDN1_24750</name>
</gene>
<dbReference type="PANTHER" id="PTHR46244">
    <property type="entry name" value="PHOSPHOENOLPYRUVATE-PROTEIN PHOSPHOTRANSFERASE"/>
    <property type="match status" value="1"/>
</dbReference>
<evidence type="ECO:0000259" key="1">
    <source>
        <dbReference type="Pfam" id="PF02896"/>
    </source>
</evidence>
<evidence type="ECO:0000313" key="2">
    <source>
        <dbReference type="EMBL" id="BBP88857.1"/>
    </source>
</evidence>
<dbReference type="InterPro" id="IPR000121">
    <property type="entry name" value="PEP_util_C"/>
</dbReference>
<dbReference type="GO" id="GO:0016772">
    <property type="term" value="F:transferase activity, transferring phosphorus-containing groups"/>
    <property type="evidence" value="ECO:0007669"/>
    <property type="project" value="InterPro"/>
</dbReference>